<evidence type="ECO:0000256" key="3">
    <source>
        <dbReference type="ARBA" id="ARBA00022723"/>
    </source>
</evidence>
<evidence type="ECO:0000256" key="5">
    <source>
        <dbReference type="ARBA" id="ARBA00023004"/>
    </source>
</evidence>
<keyword evidence="6" id="KW-0411">Iron-sulfur</keyword>
<keyword evidence="5" id="KW-0408">Iron</keyword>
<keyword evidence="4" id="KW-0663">Pyridoxal phosphate</keyword>
<organism evidence="9 10">
    <name type="scientific">Paenibacillus hodogayensis</name>
    <dbReference type="NCBI Taxonomy" id="279208"/>
    <lineage>
        <taxon>Bacteria</taxon>
        <taxon>Bacillati</taxon>
        <taxon>Bacillota</taxon>
        <taxon>Bacilli</taxon>
        <taxon>Bacillales</taxon>
        <taxon>Paenibacillaceae</taxon>
        <taxon>Paenibacillus</taxon>
    </lineage>
</organism>
<protein>
    <submittedName>
        <fullName evidence="9">Cysteine desulfurase family protein</fullName>
    </submittedName>
</protein>
<proteinExistence type="inferred from homology"/>
<comment type="caution">
    <text evidence="9">The sequence shown here is derived from an EMBL/GenBank/DDBJ whole genome shotgun (WGS) entry which is preliminary data.</text>
</comment>
<dbReference type="Proteomes" id="UP001589619">
    <property type="component" value="Unassembled WGS sequence"/>
</dbReference>
<gene>
    <name evidence="9" type="ORF">ACFFNY_02970</name>
</gene>
<comment type="cofactor">
    <cofactor evidence="1 7">
        <name>pyridoxal 5'-phosphate</name>
        <dbReference type="ChEBI" id="CHEBI:597326"/>
    </cofactor>
</comment>
<dbReference type="InterPro" id="IPR015421">
    <property type="entry name" value="PyrdxlP-dep_Trfase_major"/>
</dbReference>
<dbReference type="PANTHER" id="PTHR11601:SF50">
    <property type="entry name" value="CYSTEINE DESULFURASE ISCS 2-RELATED"/>
    <property type="match status" value="1"/>
</dbReference>
<dbReference type="InterPro" id="IPR020578">
    <property type="entry name" value="Aminotrans_V_PyrdxlP_BS"/>
</dbReference>
<evidence type="ECO:0000256" key="7">
    <source>
        <dbReference type="RuleBase" id="RU004504"/>
    </source>
</evidence>
<dbReference type="Gene3D" id="1.10.260.50">
    <property type="match status" value="1"/>
</dbReference>
<reference evidence="9 10" key="1">
    <citation type="submission" date="2024-09" db="EMBL/GenBank/DDBJ databases">
        <authorList>
            <person name="Sun Q."/>
            <person name="Mori K."/>
        </authorList>
    </citation>
    <scope>NUCLEOTIDE SEQUENCE [LARGE SCALE GENOMIC DNA]</scope>
    <source>
        <strain evidence="9 10">JCM 12520</strain>
    </source>
</reference>
<dbReference type="Gene3D" id="3.40.640.10">
    <property type="entry name" value="Type I PLP-dependent aspartate aminotransferase-like (Major domain)"/>
    <property type="match status" value="1"/>
</dbReference>
<dbReference type="InterPro" id="IPR016454">
    <property type="entry name" value="Cysteine_dSase"/>
</dbReference>
<keyword evidence="3" id="KW-0479">Metal-binding</keyword>
<evidence type="ECO:0000256" key="2">
    <source>
        <dbReference type="ARBA" id="ARBA00006490"/>
    </source>
</evidence>
<dbReference type="InterPro" id="IPR000192">
    <property type="entry name" value="Aminotrans_V_dom"/>
</dbReference>
<dbReference type="PANTHER" id="PTHR11601">
    <property type="entry name" value="CYSTEINE DESULFURYLASE FAMILY MEMBER"/>
    <property type="match status" value="1"/>
</dbReference>
<dbReference type="SUPFAM" id="SSF53383">
    <property type="entry name" value="PLP-dependent transferases"/>
    <property type="match status" value="1"/>
</dbReference>
<name>A0ABV5VQH1_9BACL</name>
<comment type="similarity">
    <text evidence="2">Belongs to the class-V pyridoxal-phosphate-dependent aminotransferase family. NifS/IscS subfamily.</text>
</comment>
<dbReference type="Gene3D" id="3.90.1150.10">
    <property type="entry name" value="Aspartate Aminotransferase, domain 1"/>
    <property type="match status" value="1"/>
</dbReference>
<evidence type="ECO:0000259" key="8">
    <source>
        <dbReference type="Pfam" id="PF00266"/>
    </source>
</evidence>
<dbReference type="Pfam" id="PF00266">
    <property type="entry name" value="Aminotran_5"/>
    <property type="match status" value="1"/>
</dbReference>
<accession>A0ABV5VQH1</accession>
<feature type="domain" description="Aminotransferase class V" evidence="8">
    <location>
        <begin position="3"/>
        <end position="364"/>
    </location>
</feature>
<dbReference type="RefSeq" id="WP_344906923.1">
    <property type="nucleotide sequence ID" value="NZ_BAAAYO010000005.1"/>
</dbReference>
<dbReference type="InterPro" id="IPR015424">
    <property type="entry name" value="PyrdxlP-dep_Trfase"/>
</dbReference>
<evidence type="ECO:0000313" key="9">
    <source>
        <dbReference type="EMBL" id="MFB9750523.1"/>
    </source>
</evidence>
<sequence length="381" mass="41156">MYYFDHAATTPPYEEVVQTVAEVMGSHFGNPSSIHGLGLQAERLVGKAREAVARLLHVLPEEIVFTSGGTESNNMAIVGAALHYAGRGKHLVTSELEHPSVYECFRYLERIGYEVTYVKPNGSGQLSAREVLAAVRQDTILVSVMHVNNEIGAIQPVAEIGEGLREFPRTLFHVDAVQSVGKLPVKPGEWGVDLLSVSGHKFRGPRGSGLLYKRKGIALQPLLIGGGQEAGARSGTENVPAMVGMAKALRLTMERRESDAQRMAGLRERLLTHIKAIPGLVYNGSDREADMAPHIIGFSAPGIKPEVVVHALEEHHIYISTKSACSSGIDRPSRILLALGADGERAASGLRISLSPEHDTSSVDVVGRTLGQIMEKLGRFR</sequence>
<evidence type="ECO:0000256" key="4">
    <source>
        <dbReference type="ARBA" id="ARBA00022898"/>
    </source>
</evidence>
<dbReference type="PIRSF" id="PIRSF005572">
    <property type="entry name" value="NifS"/>
    <property type="match status" value="1"/>
</dbReference>
<evidence type="ECO:0000313" key="10">
    <source>
        <dbReference type="Proteomes" id="UP001589619"/>
    </source>
</evidence>
<dbReference type="EMBL" id="JBHMAG010000003">
    <property type="protein sequence ID" value="MFB9750523.1"/>
    <property type="molecule type" value="Genomic_DNA"/>
</dbReference>
<keyword evidence="10" id="KW-1185">Reference proteome</keyword>
<evidence type="ECO:0000256" key="6">
    <source>
        <dbReference type="ARBA" id="ARBA00023014"/>
    </source>
</evidence>
<evidence type="ECO:0000256" key="1">
    <source>
        <dbReference type="ARBA" id="ARBA00001933"/>
    </source>
</evidence>
<dbReference type="InterPro" id="IPR015422">
    <property type="entry name" value="PyrdxlP-dep_Trfase_small"/>
</dbReference>
<dbReference type="PROSITE" id="PS00595">
    <property type="entry name" value="AA_TRANSFER_CLASS_5"/>
    <property type="match status" value="1"/>
</dbReference>